<sequence>MSTEPVSHGRGGQGNIVPDDTAYVDGEIRREGDPTASGGAYSSGRGGAANIGSPRQLPVRTSTDADVVPNVAKVEAHEGEGFHSGRGGEGNVQLPEGVGKKGGAGGGNISLVERFKRKLFGFMK</sequence>
<dbReference type="InterPro" id="IPR022024">
    <property type="entry name" value="DUF3602"/>
</dbReference>
<dbReference type="EMBL" id="FN430329">
    <property type="protein sequence ID" value="CAZ84481.1"/>
    <property type="molecule type" value="Genomic_DNA"/>
</dbReference>
<organism evidence="2 3">
    <name type="scientific">Tuber melanosporum (strain Mel28)</name>
    <name type="common">Perigord black truffle</name>
    <dbReference type="NCBI Taxonomy" id="656061"/>
    <lineage>
        <taxon>Eukaryota</taxon>
        <taxon>Fungi</taxon>
        <taxon>Dikarya</taxon>
        <taxon>Ascomycota</taxon>
        <taxon>Pezizomycotina</taxon>
        <taxon>Pezizomycetes</taxon>
        <taxon>Pezizales</taxon>
        <taxon>Tuberaceae</taxon>
        <taxon>Tuber</taxon>
    </lineage>
</organism>
<feature type="region of interest" description="Disordered" evidence="1">
    <location>
        <begin position="28"/>
        <end position="63"/>
    </location>
</feature>
<feature type="region of interest" description="Disordered" evidence="1">
    <location>
        <begin position="77"/>
        <end position="108"/>
    </location>
</feature>
<dbReference type="GeneID" id="9181822"/>
<dbReference type="Proteomes" id="UP000006911">
    <property type="component" value="Unassembled WGS sequence"/>
</dbReference>
<dbReference type="PANTHER" id="PTHR34693">
    <property type="entry name" value="PROTEIN PAR32"/>
    <property type="match status" value="1"/>
</dbReference>
<dbReference type="InterPro" id="IPR053203">
    <property type="entry name" value="Cisplatin_resist-associated"/>
</dbReference>
<dbReference type="PANTHER" id="PTHR34693:SF3">
    <property type="match status" value="1"/>
</dbReference>
<dbReference type="InParanoid" id="D5GIY8"/>
<accession>D5GIY8</accession>
<gene>
    <name evidence="2" type="ORF">GSTUM_00008743001</name>
</gene>
<protein>
    <submittedName>
        <fullName evidence="2">(Perigord truffle) hypothetical protein</fullName>
    </submittedName>
</protein>
<dbReference type="OMA" id="HKGLTER"/>
<keyword evidence="3" id="KW-1185">Reference proteome</keyword>
<dbReference type="eggNOG" id="ENOG502SB08">
    <property type="taxonomic scope" value="Eukaryota"/>
</dbReference>
<evidence type="ECO:0000256" key="1">
    <source>
        <dbReference type="SAM" id="MobiDB-lite"/>
    </source>
</evidence>
<dbReference type="KEGG" id="tml:GSTUM_00008743001"/>
<dbReference type="Pfam" id="PF12223">
    <property type="entry name" value="DUF3602"/>
    <property type="match status" value="1"/>
</dbReference>
<reference evidence="2 3" key="1">
    <citation type="journal article" date="2010" name="Nature">
        <title>Perigord black truffle genome uncovers evolutionary origins and mechanisms of symbiosis.</title>
        <authorList>
            <person name="Martin F."/>
            <person name="Kohler A."/>
            <person name="Murat C."/>
            <person name="Balestrini R."/>
            <person name="Coutinho P.M."/>
            <person name="Jaillon O."/>
            <person name="Montanini B."/>
            <person name="Morin E."/>
            <person name="Noel B."/>
            <person name="Percudani R."/>
            <person name="Porcel B."/>
            <person name="Rubini A."/>
            <person name="Amicucci A."/>
            <person name="Amselem J."/>
            <person name="Anthouard V."/>
            <person name="Arcioni S."/>
            <person name="Artiguenave F."/>
            <person name="Aury J.M."/>
            <person name="Ballario P."/>
            <person name="Bolchi A."/>
            <person name="Brenna A."/>
            <person name="Brun A."/>
            <person name="Buee M."/>
            <person name="Cantarel B."/>
            <person name="Chevalier G."/>
            <person name="Couloux A."/>
            <person name="Da Silva C."/>
            <person name="Denoeud F."/>
            <person name="Duplessis S."/>
            <person name="Ghignone S."/>
            <person name="Hilselberger B."/>
            <person name="Iotti M."/>
            <person name="Marcais B."/>
            <person name="Mello A."/>
            <person name="Miranda M."/>
            <person name="Pacioni G."/>
            <person name="Quesneville H."/>
            <person name="Riccioni C."/>
            <person name="Ruotolo R."/>
            <person name="Splivallo R."/>
            <person name="Stocchi V."/>
            <person name="Tisserant E."/>
            <person name="Viscomi A.R."/>
            <person name="Zambonelli A."/>
            <person name="Zampieri E."/>
            <person name="Henrissat B."/>
            <person name="Lebrun M.H."/>
            <person name="Paolocci F."/>
            <person name="Bonfante P."/>
            <person name="Ottonello S."/>
            <person name="Wincker P."/>
        </authorList>
    </citation>
    <scope>NUCLEOTIDE SEQUENCE [LARGE SCALE GENOMIC DNA]</scope>
    <source>
        <strain evidence="2 3">Mel28</strain>
    </source>
</reference>
<feature type="region of interest" description="Disordered" evidence="1">
    <location>
        <begin position="1"/>
        <end position="20"/>
    </location>
</feature>
<evidence type="ECO:0000313" key="2">
    <source>
        <dbReference type="EMBL" id="CAZ84481.1"/>
    </source>
</evidence>
<dbReference type="AlphaFoldDB" id="D5GIY8"/>
<name>D5GIY8_TUBMM</name>
<evidence type="ECO:0000313" key="3">
    <source>
        <dbReference type="Proteomes" id="UP000006911"/>
    </source>
</evidence>
<proteinExistence type="predicted"/>
<dbReference type="HOGENOM" id="CLU_115686_0_0_1"/>
<dbReference type="RefSeq" id="XP_002840290.1">
    <property type="nucleotide sequence ID" value="XM_002840244.1"/>
</dbReference>